<keyword evidence="7 8" id="KW-0411">Iron-sulfur</keyword>
<protein>
    <recommendedName>
        <fullName evidence="8">Iron-sulfur cluster carrier protein</fullName>
    </recommendedName>
</protein>
<dbReference type="PANTHER" id="PTHR42961:SF2">
    <property type="entry name" value="IRON-SULFUR PROTEIN NUBPL"/>
    <property type="match status" value="1"/>
</dbReference>
<dbReference type="Gene3D" id="3.30.300.130">
    <property type="entry name" value="Fe-S cluster assembly (FSCA)"/>
    <property type="match status" value="1"/>
</dbReference>
<dbReference type="GO" id="GO:0051539">
    <property type="term" value="F:4 iron, 4 sulfur cluster binding"/>
    <property type="evidence" value="ECO:0007669"/>
    <property type="project" value="TreeGrafter"/>
</dbReference>
<evidence type="ECO:0000256" key="2">
    <source>
        <dbReference type="ARBA" id="ARBA00008205"/>
    </source>
</evidence>
<evidence type="ECO:0000256" key="3">
    <source>
        <dbReference type="ARBA" id="ARBA00022723"/>
    </source>
</evidence>
<comment type="subunit">
    <text evidence="8">Homodimer.</text>
</comment>
<evidence type="ECO:0000256" key="1">
    <source>
        <dbReference type="ARBA" id="ARBA00007352"/>
    </source>
</evidence>
<comment type="similarity">
    <text evidence="2">In the C-terminal section; belongs to the Mrp/NBP35 ATP-binding proteins family.</text>
</comment>
<comment type="function">
    <text evidence="8">Binds and transfers iron-sulfur (Fe-S) clusters to target apoproteins. Can hydrolyze ATP.</text>
</comment>
<dbReference type="Proteomes" id="UP000005801">
    <property type="component" value="Unassembled WGS sequence"/>
</dbReference>
<evidence type="ECO:0000256" key="6">
    <source>
        <dbReference type="ARBA" id="ARBA00023004"/>
    </source>
</evidence>
<evidence type="ECO:0000259" key="9">
    <source>
        <dbReference type="Pfam" id="PF01883"/>
    </source>
</evidence>
<dbReference type="InterPro" id="IPR033756">
    <property type="entry name" value="YlxH/NBP35"/>
</dbReference>
<dbReference type="InterPro" id="IPR002744">
    <property type="entry name" value="MIP18-like"/>
</dbReference>
<keyword evidence="3 8" id="KW-0479">Metal-binding</keyword>
<keyword evidence="8" id="KW-0378">Hydrolase</keyword>
<dbReference type="EMBL" id="ABCS01000073">
    <property type="protein sequence ID" value="EDM76073.1"/>
    <property type="molecule type" value="Genomic_DNA"/>
</dbReference>
<keyword evidence="6 8" id="KW-0408">Iron</keyword>
<dbReference type="Pfam" id="PF10609">
    <property type="entry name" value="ParA"/>
    <property type="match status" value="1"/>
</dbReference>
<organism evidence="10 11">
    <name type="scientific">Plesiocystis pacifica SIR-1</name>
    <dbReference type="NCBI Taxonomy" id="391625"/>
    <lineage>
        <taxon>Bacteria</taxon>
        <taxon>Pseudomonadati</taxon>
        <taxon>Myxococcota</taxon>
        <taxon>Polyangia</taxon>
        <taxon>Nannocystales</taxon>
        <taxon>Nannocystaceae</taxon>
        <taxon>Plesiocystis</taxon>
    </lineage>
</organism>
<reference evidence="10 11" key="1">
    <citation type="submission" date="2007-06" db="EMBL/GenBank/DDBJ databases">
        <authorList>
            <person name="Shimkets L."/>
            <person name="Ferriera S."/>
            <person name="Johnson J."/>
            <person name="Kravitz S."/>
            <person name="Beeson K."/>
            <person name="Sutton G."/>
            <person name="Rogers Y.-H."/>
            <person name="Friedman R."/>
            <person name="Frazier M."/>
            <person name="Venter J.C."/>
        </authorList>
    </citation>
    <scope>NUCLEOTIDE SEQUENCE [LARGE SCALE GENOMIC DNA]</scope>
    <source>
        <strain evidence="10 11">SIR-1</strain>
    </source>
</reference>
<dbReference type="InterPro" id="IPR019591">
    <property type="entry name" value="Mrp/NBP35_ATP-bd"/>
</dbReference>
<keyword evidence="11" id="KW-1185">Reference proteome</keyword>
<dbReference type="InterPro" id="IPR000808">
    <property type="entry name" value="Mrp-like_CS"/>
</dbReference>
<gene>
    <name evidence="10" type="ORF">PPSIR1_41364</name>
</gene>
<evidence type="ECO:0000256" key="7">
    <source>
        <dbReference type="ARBA" id="ARBA00023014"/>
    </source>
</evidence>
<dbReference type="STRING" id="391625.PPSIR1_41364"/>
<comment type="similarity">
    <text evidence="1">In the N-terminal section; belongs to the MIP18 family.</text>
</comment>
<dbReference type="eggNOG" id="COG0489">
    <property type="taxonomic scope" value="Bacteria"/>
</dbReference>
<dbReference type="FunFam" id="3.40.50.300:FF:001119">
    <property type="entry name" value="Iron-sulfur cluster carrier protein"/>
    <property type="match status" value="1"/>
</dbReference>
<evidence type="ECO:0000313" key="10">
    <source>
        <dbReference type="EMBL" id="EDM76073.1"/>
    </source>
</evidence>
<dbReference type="Gene3D" id="3.40.50.300">
    <property type="entry name" value="P-loop containing nucleotide triphosphate hydrolases"/>
    <property type="match status" value="1"/>
</dbReference>
<dbReference type="GO" id="GO:0046872">
    <property type="term" value="F:metal ion binding"/>
    <property type="evidence" value="ECO:0007669"/>
    <property type="project" value="UniProtKB-KW"/>
</dbReference>
<accession>A6GDG1</accession>
<dbReference type="InterPro" id="IPR027417">
    <property type="entry name" value="P-loop_NTPase"/>
</dbReference>
<dbReference type="InterPro" id="IPR034904">
    <property type="entry name" value="FSCA_dom_sf"/>
</dbReference>
<dbReference type="GO" id="GO:0140663">
    <property type="term" value="F:ATP-dependent FeS chaperone activity"/>
    <property type="evidence" value="ECO:0007669"/>
    <property type="project" value="InterPro"/>
</dbReference>
<sequence length="367" mass="39375">MRAEKLMSEVTVESVRNALSTVKDPATERDIVSSRQLGEITVGEKELRVAVALLSPGYPMKGTLDASIRAALEPFGRTVVIDWGLSVPRKPPRQDLDRLPTVKNVLAVAAGKGGVGKSTVSSNLAMALQRLGARVGILDADIYGPSMPKMMGPPSRPCDKNASGDRIIPALHRGIPVMSVDFFVETGRAVIWRGPMIHKLLQQFLEDVEWGELDYLIIDLPPGTGDAQLSLGQLLPITGGVMVTTPQEVALLDVRKAVDMFAKLEVPLLGVIENMSHYRCPSCGHVDHIFASGGGKRLAEELELPLLGQLPIDPKVSAGGERGDPVVHSAPDSEHAKVFLELAAQVALEAAKRHATGPKRSSLLRTV</sequence>
<dbReference type="HAMAP" id="MF_02040">
    <property type="entry name" value="Mrp_NBP35"/>
    <property type="match status" value="1"/>
</dbReference>
<dbReference type="PROSITE" id="PS01215">
    <property type="entry name" value="MRP"/>
    <property type="match status" value="1"/>
</dbReference>
<dbReference type="Pfam" id="PF01883">
    <property type="entry name" value="FeS_assembly_P"/>
    <property type="match status" value="1"/>
</dbReference>
<keyword evidence="4 8" id="KW-0547">Nucleotide-binding</keyword>
<dbReference type="CDD" id="cd02037">
    <property type="entry name" value="Mrp_NBP35"/>
    <property type="match status" value="1"/>
</dbReference>
<evidence type="ECO:0000313" key="11">
    <source>
        <dbReference type="Proteomes" id="UP000005801"/>
    </source>
</evidence>
<dbReference type="GO" id="GO:0016226">
    <property type="term" value="P:iron-sulfur cluster assembly"/>
    <property type="evidence" value="ECO:0007669"/>
    <property type="project" value="InterPro"/>
</dbReference>
<name>A6GDG1_9BACT</name>
<dbReference type="InterPro" id="IPR044304">
    <property type="entry name" value="NUBPL-like"/>
</dbReference>
<proteinExistence type="inferred from homology"/>
<comment type="similarity">
    <text evidence="8">Belongs to the Mrp/NBP35 ATP-binding proteins family.</text>
</comment>
<comment type="caution">
    <text evidence="10">The sequence shown here is derived from an EMBL/GenBank/DDBJ whole genome shotgun (WGS) entry which is preliminary data.</text>
</comment>
<evidence type="ECO:0000256" key="4">
    <source>
        <dbReference type="ARBA" id="ARBA00022741"/>
    </source>
</evidence>
<evidence type="ECO:0000256" key="8">
    <source>
        <dbReference type="HAMAP-Rule" id="MF_02040"/>
    </source>
</evidence>
<feature type="binding site" evidence="8">
    <location>
        <begin position="111"/>
        <end position="118"/>
    </location>
    <ligand>
        <name>ATP</name>
        <dbReference type="ChEBI" id="CHEBI:30616"/>
    </ligand>
</feature>
<dbReference type="AlphaFoldDB" id="A6GDG1"/>
<dbReference type="PANTHER" id="PTHR42961">
    <property type="entry name" value="IRON-SULFUR PROTEIN NUBPL"/>
    <property type="match status" value="1"/>
</dbReference>
<dbReference type="GO" id="GO:0016887">
    <property type="term" value="F:ATP hydrolysis activity"/>
    <property type="evidence" value="ECO:0007669"/>
    <property type="project" value="UniProtKB-UniRule"/>
</dbReference>
<dbReference type="SUPFAM" id="SSF117916">
    <property type="entry name" value="Fe-S cluster assembly (FSCA) domain-like"/>
    <property type="match status" value="1"/>
</dbReference>
<feature type="domain" description="MIP18 family-like" evidence="9">
    <location>
        <begin position="14"/>
        <end position="73"/>
    </location>
</feature>
<keyword evidence="5 8" id="KW-0067">ATP-binding</keyword>
<dbReference type="GO" id="GO:0005524">
    <property type="term" value="F:ATP binding"/>
    <property type="evidence" value="ECO:0007669"/>
    <property type="project" value="UniProtKB-UniRule"/>
</dbReference>
<evidence type="ECO:0000256" key="5">
    <source>
        <dbReference type="ARBA" id="ARBA00022840"/>
    </source>
</evidence>
<dbReference type="SUPFAM" id="SSF52540">
    <property type="entry name" value="P-loop containing nucleoside triphosphate hydrolases"/>
    <property type="match status" value="1"/>
</dbReference>